<protein>
    <submittedName>
        <fullName evidence="1">Uncharacterized protein</fullName>
    </submittedName>
</protein>
<dbReference type="Proteomes" id="UP000529783">
    <property type="component" value="Unassembled WGS sequence"/>
</dbReference>
<accession>A0A7Y9JF14</accession>
<reference evidence="1 2" key="1">
    <citation type="submission" date="2020-07" db="EMBL/GenBank/DDBJ databases">
        <title>Sequencing the genomes of 1000 actinobacteria strains.</title>
        <authorList>
            <person name="Klenk H.-P."/>
        </authorList>
    </citation>
    <scope>NUCLEOTIDE SEQUENCE [LARGE SCALE GENOMIC DNA]</scope>
    <source>
        <strain evidence="1 2">DSM 40398</strain>
    </source>
</reference>
<gene>
    <name evidence="1" type="ORF">BJY14_002508</name>
</gene>
<organism evidence="1 2">
    <name type="scientific">Actinomadura luteofluorescens</name>
    <dbReference type="NCBI Taxonomy" id="46163"/>
    <lineage>
        <taxon>Bacteria</taxon>
        <taxon>Bacillati</taxon>
        <taxon>Actinomycetota</taxon>
        <taxon>Actinomycetes</taxon>
        <taxon>Streptosporangiales</taxon>
        <taxon>Thermomonosporaceae</taxon>
        <taxon>Actinomadura</taxon>
    </lineage>
</organism>
<evidence type="ECO:0000313" key="2">
    <source>
        <dbReference type="Proteomes" id="UP000529783"/>
    </source>
</evidence>
<keyword evidence="2" id="KW-1185">Reference proteome</keyword>
<sequence>MLLHRVSLPLPRQTLTYATGVVRRHRKKIGNKVRASPPGPKCVRSMRLCQLP</sequence>
<evidence type="ECO:0000313" key="1">
    <source>
        <dbReference type="EMBL" id="NYD46525.1"/>
    </source>
</evidence>
<dbReference type="AlphaFoldDB" id="A0A7Y9JF14"/>
<name>A0A7Y9JF14_9ACTN</name>
<proteinExistence type="predicted"/>
<dbReference type="EMBL" id="JACCBA010000001">
    <property type="protein sequence ID" value="NYD46525.1"/>
    <property type="molecule type" value="Genomic_DNA"/>
</dbReference>
<comment type="caution">
    <text evidence="1">The sequence shown here is derived from an EMBL/GenBank/DDBJ whole genome shotgun (WGS) entry which is preliminary data.</text>
</comment>